<evidence type="ECO:0000256" key="1">
    <source>
        <dbReference type="SAM" id="MobiDB-lite"/>
    </source>
</evidence>
<feature type="transmembrane region" description="Helical" evidence="2">
    <location>
        <begin position="216"/>
        <end position="239"/>
    </location>
</feature>
<keyword evidence="2" id="KW-1133">Transmembrane helix</keyword>
<feature type="transmembrane region" description="Helical" evidence="2">
    <location>
        <begin position="110"/>
        <end position="134"/>
    </location>
</feature>
<accession>A0A1H7U9F3</accession>
<protein>
    <submittedName>
        <fullName evidence="3">Uncharacterized protein</fullName>
    </submittedName>
</protein>
<gene>
    <name evidence="3" type="ORF">SAMN05444583_117111</name>
</gene>
<dbReference type="RefSeq" id="WP_245816347.1">
    <property type="nucleotide sequence ID" value="NZ_FOAW01000017.1"/>
</dbReference>
<keyword evidence="2" id="KW-0472">Membrane</keyword>
<name>A0A1H7U9F3_9NOCA</name>
<sequence>MYDTPDLVGTAGHDQSEPDILPPPPAALPVVVRPRPRPEAVTWGPPHHQALFSNASERPSSWLAAVPERPHALHDSWWMIAAAALAASSVIAGVLWISTHVDVDPTLHTVALFVHLASLVLGFGAVLVADYLVLVWLSGRCTLAEAIAGASRLHLPIWAGLAGLIASGSLLEPNLASGLTRTKVSLVLVLTINGLQALILSRRIAQHVSIPLTRRLMVWGASTALVSQICWWGAVWIGFWNAEH</sequence>
<dbReference type="AlphaFoldDB" id="A0A1H7U9F3"/>
<feature type="transmembrane region" description="Helical" evidence="2">
    <location>
        <begin position="155"/>
        <end position="172"/>
    </location>
</feature>
<evidence type="ECO:0000256" key="2">
    <source>
        <dbReference type="SAM" id="Phobius"/>
    </source>
</evidence>
<feature type="region of interest" description="Disordered" evidence="1">
    <location>
        <begin position="1"/>
        <end position="25"/>
    </location>
</feature>
<keyword evidence="4" id="KW-1185">Reference proteome</keyword>
<proteinExistence type="predicted"/>
<keyword evidence="2" id="KW-0812">Transmembrane</keyword>
<dbReference type="EMBL" id="FOAW01000017">
    <property type="protein sequence ID" value="SEL93459.1"/>
    <property type="molecule type" value="Genomic_DNA"/>
</dbReference>
<feature type="transmembrane region" description="Helical" evidence="2">
    <location>
        <begin position="77"/>
        <end position="98"/>
    </location>
</feature>
<feature type="transmembrane region" description="Helical" evidence="2">
    <location>
        <begin position="184"/>
        <end position="204"/>
    </location>
</feature>
<evidence type="ECO:0000313" key="4">
    <source>
        <dbReference type="Proteomes" id="UP000198677"/>
    </source>
</evidence>
<organism evidence="3 4">
    <name type="scientific">Rhodococcus maanshanensis</name>
    <dbReference type="NCBI Taxonomy" id="183556"/>
    <lineage>
        <taxon>Bacteria</taxon>
        <taxon>Bacillati</taxon>
        <taxon>Actinomycetota</taxon>
        <taxon>Actinomycetes</taxon>
        <taxon>Mycobacteriales</taxon>
        <taxon>Nocardiaceae</taxon>
        <taxon>Rhodococcus</taxon>
    </lineage>
</organism>
<dbReference type="Proteomes" id="UP000198677">
    <property type="component" value="Unassembled WGS sequence"/>
</dbReference>
<reference evidence="4" key="1">
    <citation type="submission" date="2016-10" db="EMBL/GenBank/DDBJ databases">
        <authorList>
            <person name="Varghese N."/>
            <person name="Submissions S."/>
        </authorList>
    </citation>
    <scope>NUCLEOTIDE SEQUENCE [LARGE SCALE GENOMIC DNA]</scope>
    <source>
        <strain evidence="4">DSM 44675</strain>
    </source>
</reference>
<evidence type="ECO:0000313" key="3">
    <source>
        <dbReference type="EMBL" id="SEL93459.1"/>
    </source>
</evidence>